<dbReference type="InterPro" id="IPR009647">
    <property type="entry name" value="PBP_C"/>
</dbReference>
<keyword evidence="12" id="KW-1133">Transmembrane helix</keyword>
<dbReference type="PANTHER" id="PTHR32282:SF15">
    <property type="entry name" value="PENICILLIN-BINDING PROTEIN 1C"/>
    <property type="match status" value="1"/>
</dbReference>
<dbReference type="Proteomes" id="UP001214043">
    <property type="component" value="Chromosome"/>
</dbReference>
<evidence type="ECO:0000256" key="6">
    <source>
        <dbReference type="ARBA" id="ARBA00022676"/>
    </source>
</evidence>
<feature type="transmembrane region" description="Helical" evidence="12">
    <location>
        <begin position="7"/>
        <end position="29"/>
    </location>
</feature>
<dbReference type="InterPro" id="IPR001264">
    <property type="entry name" value="Glyco_trans_51"/>
</dbReference>
<feature type="domain" description="Penicillin-binding C-terminal" evidence="15">
    <location>
        <begin position="596"/>
        <end position="679"/>
    </location>
</feature>
<evidence type="ECO:0000256" key="5">
    <source>
        <dbReference type="ARBA" id="ARBA00022670"/>
    </source>
</evidence>
<dbReference type="InterPro" id="IPR050396">
    <property type="entry name" value="Glycosyltr_51/Transpeptidase"/>
</dbReference>
<dbReference type="AlphaFoldDB" id="A0AAE9ZBL2"/>
<comment type="similarity">
    <text evidence="3">In the N-terminal section; belongs to the glycosyltransferase 51 family.</text>
</comment>
<evidence type="ECO:0000256" key="10">
    <source>
        <dbReference type="ARBA" id="ARBA00044770"/>
    </source>
</evidence>
<keyword evidence="5" id="KW-0645">Protease</keyword>
<name>A0AAE9ZBL2_9PROT</name>
<dbReference type="Pfam" id="PF06832">
    <property type="entry name" value="BiPBP_C"/>
    <property type="match status" value="1"/>
</dbReference>
<dbReference type="SUPFAM" id="SSF53955">
    <property type="entry name" value="Lysozyme-like"/>
    <property type="match status" value="1"/>
</dbReference>
<evidence type="ECO:0000256" key="4">
    <source>
        <dbReference type="ARBA" id="ARBA00022645"/>
    </source>
</evidence>
<evidence type="ECO:0000256" key="8">
    <source>
        <dbReference type="ARBA" id="ARBA00022801"/>
    </source>
</evidence>
<dbReference type="GO" id="GO:0030288">
    <property type="term" value="C:outer membrane-bounded periplasmic space"/>
    <property type="evidence" value="ECO:0007669"/>
    <property type="project" value="TreeGrafter"/>
</dbReference>
<dbReference type="Gene3D" id="1.10.3810.10">
    <property type="entry name" value="Biosynthetic peptidoglycan transglycosylase-like"/>
    <property type="match status" value="1"/>
</dbReference>
<dbReference type="InterPro" id="IPR023346">
    <property type="entry name" value="Lysozyme-like_dom_sf"/>
</dbReference>
<evidence type="ECO:0000256" key="12">
    <source>
        <dbReference type="SAM" id="Phobius"/>
    </source>
</evidence>
<evidence type="ECO:0000256" key="7">
    <source>
        <dbReference type="ARBA" id="ARBA00022679"/>
    </source>
</evidence>
<dbReference type="RefSeq" id="WP_274493526.1">
    <property type="nucleotide sequence ID" value="NZ_CP118166.1"/>
</dbReference>
<dbReference type="GO" id="GO:0008658">
    <property type="term" value="F:penicillin binding"/>
    <property type="evidence" value="ECO:0007669"/>
    <property type="project" value="InterPro"/>
</dbReference>
<dbReference type="GO" id="GO:0009252">
    <property type="term" value="P:peptidoglycan biosynthetic process"/>
    <property type="evidence" value="ECO:0007669"/>
    <property type="project" value="InterPro"/>
</dbReference>
<dbReference type="InterPro" id="IPR012338">
    <property type="entry name" value="Beta-lactam/transpept-like"/>
</dbReference>
<keyword evidence="12" id="KW-0812">Transmembrane</keyword>
<organism evidence="16 17">
    <name type="scientific">Hyphococcus flavus</name>
    <dbReference type="NCBI Taxonomy" id="1866326"/>
    <lineage>
        <taxon>Bacteria</taxon>
        <taxon>Pseudomonadati</taxon>
        <taxon>Pseudomonadota</taxon>
        <taxon>Alphaproteobacteria</taxon>
        <taxon>Parvularculales</taxon>
        <taxon>Parvularculaceae</taxon>
        <taxon>Hyphococcus</taxon>
    </lineage>
</organism>
<feature type="domain" description="Penicillin-binding protein transpeptidase" evidence="13">
    <location>
        <begin position="300"/>
        <end position="523"/>
    </location>
</feature>
<evidence type="ECO:0000259" key="14">
    <source>
        <dbReference type="Pfam" id="PF00912"/>
    </source>
</evidence>
<proteinExistence type="inferred from homology"/>
<keyword evidence="4" id="KW-0121">Carboxypeptidase</keyword>
<dbReference type="InterPro" id="IPR036950">
    <property type="entry name" value="PBP_transglycosylase"/>
</dbReference>
<evidence type="ECO:0000256" key="11">
    <source>
        <dbReference type="ARBA" id="ARBA00049902"/>
    </source>
</evidence>
<evidence type="ECO:0000256" key="1">
    <source>
        <dbReference type="ARBA" id="ARBA00004752"/>
    </source>
</evidence>
<evidence type="ECO:0000313" key="16">
    <source>
        <dbReference type="EMBL" id="WDI31639.1"/>
    </source>
</evidence>
<evidence type="ECO:0000256" key="2">
    <source>
        <dbReference type="ARBA" id="ARBA00007090"/>
    </source>
</evidence>
<dbReference type="InterPro" id="IPR001460">
    <property type="entry name" value="PCN-bd_Tpept"/>
</dbReference>
<keyword evidence="7" id="KW-0808">Transferase</keyword>
<dbReference type="NCBIfam" id="TIGR02073">
    <property type="entry name" value="PBP_1c"/>
    <property type="match status" value="1"/>
</dbReference>
<keyword evidence="6" id="KW-0328">Glycosyltransferase</keyword>
<comment type="similarity">
    <text evidence="2">In the C-terminal section; belongs to the transpeptidase family.</text>
</comment>
<dbReference type="GO" id="GO:0004180">
    <property type="term" value="F:carboxypeptidase activity"/>
    <property type="evidence" value="ECO:0007669"/>
    <property type="project" value="UniProtKB-KW"/>
</dbReference>
<comment type="catalytic activity">
    <reaction evidence="11">
        <text>[GlcNAc-(1-&gt;4)-Mur2Ac(oyl-L-Ala-gamma-D-Glu-L-Lys-D-Ala-D-Ala)](n)-di-trans,octa-cis-undecaprenyl diphosphate + beta-D-GlcNAc-(1-&gt;4)-Mur2Ac(oyl-L-Ala-gamma-D-Glu-L-Lys-D-Ala-D-Ala)-di-trans,octa-cis-undecaprenyl diphosphate = [GlcNAc-(1-&gt;4)-Mur2Ac(oyl-L-Ala-gamma-D-Glu-L-Lys-D-Ala-D-Ala)](n+1)-di-trans,octa-cis-undecaprenyl diphosphate + di-trans,octa-cis-undecaprenyl diphosphate + H(+)</text>
        <dbReference type="Rhea" id="RHEA:23708"/>
        <dbReference type="Rhea" id="RHEA-COMP:9602"/>
        <dbReference type="Rhea" id="RHEA-COMP:9603"/>
        <dbReference type="ChEBI" id="CHEBI:15378"/>
        <dbReference type="ChEBI" id="CHEBI:58405"/>
        <dbReference type="ChEBI" id="CHEBI:60033"/>
        <dbReference type="ChEBI" id="CHEBI:78435"/>
        <dbReference type="EC" id="2.4.99.28"/>
    </reaction>
</comment>
<comment type="pathway">
    <text evidence="1">Cell wall biogenesis; peptidoglycan biosynthesis.</text>
</comment>
<dbReference type="Pfam" id="PF00912">
    <property type="entry name" value="Transgly"/>
    <property type="match status" value="1"/>
</dbReference>
<evidence type="ECO:0000256" key="3">
    <source>
        <dbReference type="ARBA" id="ARBA00007739"/>
    </source>
</evidence>
<dbReference type="GO" id="GO:0006508">
    <property type="term" value="P:proteolysis"/>
    <property type="evidence" value="ECO:0007669"/>
    <property type="project" value="UniProtKB-KW"/>
</dbReference>
<gene>
    <name evidence="16" type="primary">pbpC</name>
    <name evidence="16" type="ORF">PUV54_00335</name>
</gene>
<keyword evidence="8" id="KW-0378">Hydrolase</keyword>
<sequence length="683" mass="74113">MIRLESITIKVGVTVLAVLGSIVTLDLVLPPPVDKARELSPLVIDRNGEWLHGFTTEEGRWRFAADLENIDPVFVERLIAIEDKRYYTHWGVDPLAVVRAGVSAVMSGRIVSGASTITMQTARLLEPRPRTYGSKAIEMLRAFQLERRLSKTEILELYLTLAPYGGNIEGVRAASRLYFDKEPARLTDAEQALLIALPQAPEARRPDLRSEAAKSARRLVLTKLVDAGALSDKLAGEAAEARLPAHRHDLPRHAYHAAYQLTRNEKPSVVRSSISRELQNRAEALLGQYVKQFDDDATASMIIVENETRKVRALVGSSGLKAQGGWIDLTAAARSPGSALKPFIYGLAFEDGYASAETVIEDMPRAFGDYAPENFDRGFRGEVKVREALQHSLNVPAVRALNRVGASRFAALLKTAGVRLRTPERADSKPGLALALGGAGITAQELAVLYAALGSGGEVKPLRWTEDEAAEPEHAYHLFSEETATRISAILAGAPSLKGRAPASLTQNATEIAFKTGTSYGFRDAWAAGHGGGYTVVVWVGRADGAPRPGHTGRKTAAPLLFDAFDLIEREEDTQDNIDENADDAPVLALARFEKPVTETPPQIIFPRNGVEVYLGSAASRGFSLAARGGASDYRWYVNGEPVAIEETSGRHVWKPQRAGFYDVVVVDEAGLSARSKVRVVSG</sequence>
<dbReference type="GO" id="GO:0008955">
    <property type="term" value="F:peptidoglycan glycosyltransferase activity"/>
    <property type="evidence" value="ECO:0007669"/>
    <property type="project" value="UniProtKB-EC"/>
</dbReference>
<dbReference type="EMBL" id="CP118166">
    <property type="protein sequence ID" value="WDI31639.1"/>
    <property type="molecule type" value="Genomic_DNA"/>
</dbReference>
<evidence type="ECO:0000259" key="15">
    <source>
        <dbReference type="Pfam" id="PF06832"/>
    </source>
</evidence>
<accession>A0AAE9ZBL2</accession>
<dbReference type="InterPro" id="IPR011815">
    <property type="entry name" value="PBP_1c"/>
</dbReference>
<evidence type="ECO:0000313" key="17">
    <source>
        <dbReference type="Proteomes" id="UP001214043"/>
    </source>
</evidence>
<dbReference type="KEGG" id="hfl:PUV54_00335"/>
<dbReference type="PANTHER" id="PTHR32282">
    <property type="entry name" value="BINDING PROTEIN TRANSPEPTIDASE, PUTATIVE-RELATED"/>
    <property type="match status" value="1"/>
</dbReference>
<evidence type="ECO:0000259" key="13">
    <source>
        <dbReference type="Pfam" id="PF00905"/>
    </source>
</evidence>
<dbReference type="EC" id="2.4.99.28" evidence="10"/>
<keyword evidence="12" id="KW-0472">Membrane</keyword>
<protein>
    <recommendedName>
        <fullName evidence="10">peptidoglycan glycosyltransferase</fullName>
        <ecNumber evidence="10">2.4.99.28</ecNumber>
    </recommendedName>
</protein>
<dbReference type="Pfam" id="PF00905">
    <property type="entry name" value="Transpeptidase"/>
    <property type="match status" value="1"/>
</dbReference>
<keyword evidence="9" id="KW-0511">Multifunctional enzyme</keyword>
<keyword evidence="17" id="KW-1185">Reference proteome</keyword>
<feature type="domain" description="Glycosyl transferase family 51" evidence="14">
    <location>
        <begin position="57"/>
        <end position="224"/>
    </location>
</feature>
<reference evidence="16" key="1">
    <citation type="submission" date="2023-02" db="EMBL/GenBank/DDBJ databases">
        <title>Genome sequence of Hyphococcus flavus.</title>
        <authorList>
            <person name="Rong J.-C."/>
            <person name="Zhao Q."/>
            <person name="Yi M."/>
            <person name="Wu J.-Y."/>
        </authorList>
    </citation>
    <scope>NUCLEOTIDE SEQUENCE</scope>
    <source>
        <strain evidence="16">MCCC 1K03223</strain>
    </source>
</reference>
<dbReference type="Gene3D" id="3.40.710.10">
    <property type="entry name" value="DD-peptidase/beta-lactamase superfamily"/>
    <property type="match status" value="1"/>
</dbReference>
<dbReference type="SUPFAM" id="SSF56601">
    <property type="entry name" value="beta-lactamase/transpeptidase-like"/>
    <property type="match status" value="1"/>
</dbReference>
<evidence type="ECO:0000256" key="9">
    <source>
        <dbReference type="ARBA" id="ARBA00023268"/>
    </source>
</evidence>